<name>A0A8S2THY9_9BILA</name>
<keyword evidence="1" id="KW-0378">Hydrolase</keyword>
<feature type="compositionally biased region" description="Basic and acidic residues" evidence="3">
    <location>
        <begin position="72"/>
        <end position="83"/>
    </location>
</feature>
<reference evidence="5" key="1">
    <citation type="submission" date="2021-02" db="EMBL/GenBank/DDBJ databases">
        <authorList>
            <person name="Nowell W R."/>
        </authorList>
    </citation>
    <scope>NUCLEOTIDE SEQUENCE</scope>
</reference>
<gene>
    <name evidence="5" type="ORF">SMN809_LOCUS25555</name>
</gene>
<dbReference type="SMART" id="SM01178">
    <property type="entry name" value="DUF4217"/>
    <property type="match status" value="1"/>
</dbReference>
<proteinExistence type="predicted"/>
<evidence type="ECO:0000313" key="5">
    <source>
        <dbReference type="EMBL" id="CAF4288374.1"/>
    </source>
</evidence>
<dbReference type="GO" id="GO:0004386">
    <property type="term" value="F:helicase activity"/>
    <property type="evidence" value="ECO:0007669"/>
    <property type="project" value="UniProtKB-KW"/>
</dbReference>
<keyword evidence="2" id="KW-0347">Helicase</keyword>
<evidence type="ECO:0000313" key="6">
    <source>
        <dbReference type="Proteomes" id="UP000676336"/>
    </source>
</evidence>
<dbReference type="Pfam" id="PF13959">
    <property type="entry name" value="CTE_SPB4"/>
    <property type="match status" value="1"/>
</dbReference>
<dbReference type="AlphaFoldDB" id="A0A8S2THY9"/>
<organism evidence="5 6">
    <name type="scientific">Rotaria magnacalcarata</name>
    <dbReference type="NCBI Taxonomy" id="392030"/>
    <lineage>
        <taxon>Eukaryota</taxon>
        <taxon>Metazoa</taxon>
        <taxon>Spiralia</taxon>
        <taxon>Gnathifera</taxon>
        <taxon>Rotifera</taxon>
        <taxon>Eurotatoria</taxon>
        <taxon>Bdelloidea</taxon>
        <taxon>Philodinida</taxon>
        <taxon>Philodinidae</taxon>
        <taxon>Rotaria</taxon>
    </lineage>
</organism>
<keyword evidence="2" id="KW-0547">Nucleotide-binding</keyword>
<feature type="compositionally biased region" description="Acidic residues" evidence="3">
    <location>
        <begin position="84"/>
        <end position="95"/>
    </location>
</feature>
<accession>A0A8S2THY9</accession>
<dbReference type="InterPro" id="IPR025313">
    <property type="entry name" value="SPB4-like_CTE"/>
</dbReference>
<dbReference type="EMBL" id="CAJOBI010033969">
    <property type="protein sequence ID" value="CAF4288374.1"/>
    <property type="molecule type" value="Genomic_DNA"/>
</dbReference>
<feature type="region of interest" description="Disordered" evidence="3">
    <location>
        <begin position="63"/>
        <end position="95"/>
    </location>
</feature>
<dbReference type="GO" id="GO:0016787">
    <property type="term" value="F:hydrolase activity"/>
    <property type="evidence" value="ECO:0007669"/>
    <property type="project" value="UniProtKB-KW"/>
</dbReference>
<evidence type="ECO:0000256" key="3">
    <source>
        <dbReference type="SAM" id="MobiDB-lite"/>
    </source>
</evidence>
<protein>
    <recommendedName>
        <fullName evidence="4">ATP-dependent rRNA helicase SPB4-like C-terminal extension domain-containing protein</fullName>
    </recommendedName>
</protein>
<feature type="non-terminal residue" evidence="5">
    <location>
        <position position="1"/>
    </location>
</feature>
<sequence length="197" mass="22873">KLQALCAQFPELKEEAKRAFTSYLRSLILMGNRKVFDVKSIDIEAFASALGLEIAPKVRFIKKGQKQEQSTNEDKNNKNHEEEDKAEDEDDDDNDLFTIKKTSNTLEQTIIDLPESSQKEKKLTKAKLAKQLRKKNRLVNKHIDYDEDGNVIMNSDEDDQSSAYNIEAAKAHLQQMDEIDKQVYRRFKKRHKVDTRV</sequence>
<feature type="domain" description="ATP-dependent rRNA helicase SPB4-like C-terminal extension" evidence="4">
    <location>
        <begin position="1"/>
        <end position="60"/>
    </location>
</feature>
<dbReference type="Proteomes" id="UP000676336">
    <property type="component" value="Unassembled WGS sequence"/>
</dbReference>
<comment type="caution">
    <text evidence="5">The sequence shown here is derived from an EMBL/GenBank/DDBJ whole genome shotgun (WGS) entry which is preliminary data.</text>
</comment>
<evidence type="ECO:0000256" key="1">
    <source>
        <dbReference type="ARBA" id="ARBA00022801"/>
    </source>
</evidence>
<keyword evidence="2" id="KW-0067">ATP-binding</keyword>
<evidence type="ECO:0000256" key="2">
    <source>
        <dbReference type="ARBA" id="ARBA00022806"/>
    </source>
</evidence>
<evidence type="ECO:0000259" key="4">
    <source>
        <dbReference type="SMART" id="SM01178"/>
    </source>
</evidence>